<dbReference type="InterPro" id="IPR001173">
    <property type="entry name" value="Glyco_trans_2-like"/>
</dbReference>
<dbReference type="SUPFAM" id="SSF53448">
    <property type="entry name" value="Nucleotide-diphospho-sugar transferases"/>
    <property type="match status" value="1"/>
</dbReference>
<evidence type="ECO:0000313" key="4">
    <source>
        <dbReference type="Proteomes" id="UP000000383"/>
    </source>
</evidence>
<dbReference type="RefSeq" id="WP_013147461.1">
    <property type="nucleotide sequence ID" value="NC_014207.1"/>
</dbReference>
<dbReference type="PANTHER" id="PTHR22916">
    <property type="entry name" value="GLYCOSYLTRANSFERASE"/>
    <property type="match status" value="1"/>
</dbReference>
<proteinExistence type="predicted"/>
<dbReference type="GO" id="GO:0016758">
    <property type="term" value="F:hexosyltransferase activity"/>
    <property type="evidence" value="ECO:0007669"/>
    <property type="project" value="UniProtKB-ARBA"/>
</dbReference>
<dbReference type="EMBL" id="CP002056">
    <property type="protein sequence ID" value="ADI29145.1"/>
    <property type="molecule type" value="Genomic_DNA"/>
</dbReference>
<dbReference type="InterPro" id="IPR029044">
    <property type="entry name" value="Nucleotide-diphossugar_trans"/>
</dbReference>
<evidence type="ECO:0000256" key="1">
    <source>
        <dbReference type="SAM" id="Phobius"/>
    </source>
</evidence>
<keyword evidence="1" id="KW-0472">Membrane</keyword>
<dbReference type="CAZy" id="GT2">
    <property type="family name" value="Glycosyltransferase Family 2"/>
</dbReference>
<organism evidence="3 4">
    <name type="scientific">Methylotenera versatilis (strain 301)</name>
    <dbReference type="NCBI Taxonomy" id="666681"/>
    <lineage>
        <taxon>Bacteria</taxon>
        <taxon>Pseudomonadati</taxon>
        <taxon>Pseudomonadota</taxon>
        <taxon>Betaproteobacteria</taxon>
        <taxon>Nitrosomonadales</taxon>
        <taxon>Methylophilaceae</taxon>
        <taxon>Methylotenera</taxon>
    </lineage>
</organism>
<dbReference type="STRING" id="666681.M301_0761"/>
<dbReference type="eggNOG" id="COG0463">
    <property type="taxonomic scope" value="Bacteria"/>
</dbReference>
<keyword evidence="4" id="KW-1185">Reference proteome</keyword>
<reference evidence="3 4" key="2">
    <citation type="journal article" date="2011" name="J. Bacteriol.">
        <title>Genomes of three methylotrophs from a single niche uncover genetic and metabolic divergence of Methylophilaceae.</title>
        <authorList>
            <person name="Lapidus A."/>
            <person name="Clum A."/>
            <person name="Labutti K."/>
            <person name="Kaluzhnaya M.G."/>
            <person name="Lim S."/>
            <person name="Beck D.A."/>
            <person name="Glavina Del Rio T."/>
            <person name="Nolan M."/>
            <person name="Mavromatis K."/>
            <person name="Huntemann M."/>
            <person name="Lucas S."/>
            <person name="Lidstrom M.E."/>
            <person name="Ivanova N."/>
            <person name="Chistoserdova L."/>
        </authorList>
    </citation>
    <scope>NUCLEOTIDE SEQUENCE [LARGE SCALE GENOMIC DNA]</scope>
    <source>
        <strain evidence="3 4">301</strain>
    </source>
</reference>
<dbReference type="CDD" id="cd00761">
    <property type="entry name" value="Glyco_tranf_GTA_type"/>
    <property type="match status" value="1"/>
</dbReference>
<name>D7DPA1_METV0</name>
<sequence precursor="true">MKKFQEKRPIFTVFTPTFNRAHTLHRVYDSLKSQTFTDFEWVVVDDGSTDGTYQLIKDWQQSSEFPIVYLQQPNYGKHIAFNRGVKKAKGSLFLPIDSDDAFLPNSLSIMWHWWQLIPDNERQQYTGIVTLCQFENGQVCGDVFAAHPLDTNALNLRYKYKKRGETWGFHRTEILKKYPFPEDISVRFVPENIVWDAIAKEYKIRCINEPLRVFYQDSGNQITKANPKKKALVKDYFLQMLNRDFKYFHNDPKTFIKWAMLYVRYSLHAGDVRFMQFSRFKSVSVFVLCTLAIFPGLLIFCSDNLRKVANT</sequence>
<dbReference type="AlphaFoldDB" id="D7DPA1"/>
<dbReference type="OrthoDB" id="9811884at2"/>
<dbReference type="PANTHER" id="PTHR22916:SF3">
    <property type="entry name" value="UDP-GLCNAC:BETAGAL BETA-1,3-N-ACETYLGLUCOSAMINYLTRANSFERASE-LIKE PROTEIN 1"/>
    <property type="match status" value="1"/>
</dbReference>
<evidence type="ECO:0000259" key="2">
    <source>
        <dbReference type="Pfam" id="PF00535"/>
    </source>
</evidence>
<protein>
    <submittedName>
        <fullName evidence="3">Glycosyl transferase family 2</fullName>
    </submittedName>
</protein>
<dbReference type="KEGG" id="meh:M301_0761"/>
<dbReference type="Pfam" id="PF00535">
    <property type="entry name" value="Glycos_transf_2"/>
    <property type="match status" value="1"/>
</dbReference>
<keyword evidence="1" id="KW-0812">Transmembrane</keyword>
<dbReference type="Gene3D" id="3.90.550.10">
    <property type="entry name" value="Spore Coat Polysaccharide Biosynthesis Protein SpsA, Chain A"/>
    <property type="match status" value="1"/>
</dbReference>
<feature type="transmembrane region" description="Helical" evidence="1">
    <location>
        <begin position="283"/>
        <end position="300"/>
    </location>
</feature>
<evidence type="ECO:0000313" key="3">
    <source>
        <dbReference type="EMBL" id="ADI29145.1"/>
    </source>
</evidence>
<reference evidence="4" key="1">
    <citation type="submission" date="2010-05" db="EMBL/GenBank/DDBJ databases">
        <title>Complete sequence of Methylotenera sp. 301.</title>
        <authorList>
            <person name="Lucas S."/>
            <person name="Copeland A."/>
            <person name="Lapidus A."/>
            <person name="Cheng J.-F."/>
            <person name="Bruce D."/>
            <person name="Goodwin L."/>
            <person name="Pitluck S."/>
            <person name="Clum A."/>
            <person name="Land M."/>
            <person name="Hauser L."/>
            <person name="Kyrpides N."/>
            <person name="Ivanova N."/>
            <person name="Chistoservova L."/>
            <person name="Kalyuzhnaya M."/>
            <person name="Woyke T."/>
        </authorList>
    </citation>
    <scope>NUCLEOTIDE SEQUENCE [LARGE SCALE GENOMIC DNA]</scope>
    <source>
        <strain evidence="4">301</strain>
    </source>
</reference>
<dbReference type="HOGENOM" id="CLU_074336_0_0_4"/>
<accession>D7DPA1</accession>
<keyword evidence="3" id="KW-0808">Transferase</keyword>
<feature type="domain" description="Glycosyltransferase 2-like" evidence="2">
    <location>
        <begin position="12"/>
        <end position="114"/>
    </location>
</feature>
<dbReference type="Proteomes" id="UP000000383">
    <property type="component" value="Chromosome"/>
</dbReference>
<keyword evidence="1" id="KW-1133">Transmembrane helix</keyword>
<gene>
    <name evidence="3" type="ordered locus">M301_0761</name>
</gene>